<feature type="compositionally biased region" description="Polar residues" evidence="1">
    <location>
        <begin position="1"/>
        <end position="13"/>
    </location>
</feature>
<comment type="caution">
    <text evidence="2">The sequence shown here is derived from an EMBL/GenBank/DDBJ whole genome shotgun (WGS) entry which is preliminary data.</text>
</comment>
<organism evidence="2 3">
    <name type="scientific">Phlyctema vagabunda</name>
    <dbReference type="NCBI Taxonomy" id="108571"/>
    <lineage>
        <taxon>Eukaryota</taxon>
        <taxon>Fungi</taxon>
        <taxon>Dikarya</taxon>
        <taxon>Ascomycota</taxon>
        <taxon>Pezizomycotina</taxon>
        <taxon>Leotiomycetes</taxon>
        <taxon>Helotiales</taxon>
        <taxon>Dermateaceae</taxon>
        <taxon>Phlyctema</taxon>
    </lineage>
</organism>
<dbReference type="Proteomes" id="UP001629113">
    <property type="component" value="Unassembled WGS sequence"/>
</dbReference>
<proteinExistence type="predicted"/>
<keyword evidence="3" id="KW-1185">Reference proteome</keyword>
<reference evidence="2 3" key="1">
    <citation type="submission" date="2024-06" db="EMBL/GenBank/DDBJ databases">
        <title>Complete genome of Phlyctema vagabunda strain 19-DSS-EL-015.</title>
        <authorList>
            <person name="Fiorenzani C."/>
        </authorList>
    </citation>
    <scope>NUCLEOTIDE SEQUENCE [LARGE SCALE GENOMIC DNA]</scope>
    <source>
        <strain evidence="2 3">19-DSS-EL-015</strain>
    </source>
</reference>
<evidence type="ECO:0000256" key="1">
    <source>
        <dbReference type="SAM" id="MobiDB-lite"/>
    </source>
</evidence>
<feature type="compositionally biased region" description="Polar residues" evidence="1">
    <location>
        <begin position="100"/>
        <end position="117"/>
    </location>
</feature>
<sequence length="585" mass="63807">MSTPRLRSATASSRGVVLDSIPENAEYDVPEPSRRSRQQSQDVARSGIDLVPTTPATTYYQPPPLSVQRGALPEPTGEANMQSHWSDDSSSDGDRAVSSEDAQSTTGLLRKVTSTLSLKPKKSFTSSSVDDSRSPPVPAGSFEAPHQSRNIAESASANPPPPIQQQTSAPTTQDPSPPQTISSHGSPLISPNELPGPTGQEGFRGLSLNAPDQGGLLGFDRRNDITNWVNDFTYGQSSSEISSNDFLRELQGEENGTPAIMAISTTTYQELAKDNFKISDGRFTFLHHLTNMDEPFYVAPPPTPTTSEYGSNDDRPSYFRRIKFSHMGMPTQIVNVAPMPGRAPSAPVGPTAPTGLALHDKFCKPLQTDQKVGDYPPGNAAGNRGFHIFVDAGEGTSLASIDTSRYRSDYYDVPLFESPPAAPVKNHELKAPSTSSSRESDIDWQQWGLSCVPPRHEQTPAQAMMLFLHQHGWSRDEIAKKLGPLEPGFLFDRQSSRWYRSDVRLPDVYGLSMELVDRICEKTAAEAKPWELVVVEGGAGAPAAASRIKWRVRDGLVGLLVPKVLENYLYRALDGSTPHTDVNYF</sequence>
<feature type="compositionally biased region" description="Polar residues" evidence="1">
    <location>
        <begin position="164"/>
        <end position="185"/>
    </location>
</feature>
<dbReference type="EMBL" id="JBFCZG010000001">
    <property type="protein sequence ID" value="KAL3427655.1"/>
    <property type="molecule type" value="Genomic_DNA"/>
</dbReference>
<feature type="region of interest" description="Disordered" evidence="1">
    <location>
        <begin position="1"/>
        <end position="209"/>
    </location>
</feature>
<protein>
    <submittedName>
        <fullName evidence="2">Uncharacterized protein</fullName>
    </submittedName>
</protein>
<gene>
    <name evidence="2" type="ORF">PVAG01_01164</name>
</gene>
<name>A0ABR4PWN5_9HELO</name>
<evidence type="ECO:0000313" key="3">
    <source>
        <dbReference type="Proteomes" id="UP001629113"/>
    </source>
</evidence>
<feature type="compositionally biased region" description="Polar residues" evidence="1">
    <location>
        <begin position="147"/>
        <end position="157"/>
    </location>
</feature>
<evidence type="ECO:0000313" key="2">
    <source>
        <dbReference type="EMBL" id="KAL3427655.1"/>
    </source>
</evidence>
<accession>A0ABR4PWN5</accession>